<accession>A0A087G777</accession>
<dbReference type="EMBL" id="CM002876">
    <property type="protein sequence ID" value="KFK25729.1"/>
    <property type="molecule type" value="Genomic_DNA"/>
</dbReference>
<proteinExistence type="predicted"/>
<organism evidence="1 2">
    <name type="scientific">Arabis alpina</name>
    <name type="common">Alpine rock-cress</name>
    <dbReference type="NCBI Taxonomy" id="50452"/>
    <lineage>
        <taxon>Eukaryota</taxon>
        <taxon>Viridiplantae</taxon>
        <taxon>Streptophyta</taxon>
        <taxon>Embryophyta</taxon>
        <taxon>Tracheophyta</taxon>
        <taxon>Spermatophyta</taxon>
        <taxon>Magnoliopsida</taxon>
        <taxon>eudicotyledons</taxon>
        <taxon>Gunneridae</taxon>
        <taxon>Pentapetalae</taxon>
        <taxon>rosids</taxon>
        <taxon>malvids</taxon>
        <taxon>Brassicales</taxon>
        <taxon>Brassicaceae</taxon>
        <taxon>Arabideae</taxon>
        <taxon>Arabis</taxon>
    </lineage>
</organism>
<sequence length="366" mass="40585">MFLIHLAFSSASISGFVFRSYSLETQPTRLSLNPSLPDLVSIFSGSASVPSDFRFESTGSDPFSGKSRRTFSTTDRRRRVSLVLDERLAVPTVGGNKSSIIVATTHLCSQQIHIDASVHASLSGVALFPHPYPPLLCSDDWNTDSPNHNLRSFIPSKIQVASCGLQIWAWPKIFNSVVRLSSNLPRSKICALFYCRFAGSRFSMFMMSNILISSYKEKEFLSPSSLWERSLSLLFPNGKRTVLPFSLSMRGELIPVSKPWKYNSLTNLYSCVTFSTESKDATDFVSTRFKGKGCFSTSQGESKVTKLLQSGFAVNIIPTHPCLASDSLSFNDESIYVLSSNAFKYVYALSSNAFKFVCSNKCILKV</sequence>
<dbReference type="Gramene" id="KFK25729">
    <property type="protein sequence ID" value="KFK25729"/>
    <property type="gene ID" value="AALP_AA8G152100"/>
</dbReference>
<evidence type="ECO:0000313" key="2">
    <source>
        <dbReference type="Proteomes" id="UP000029120"/>
    </source>
</evidence>
<dbReference type="OrthoDB" id="1106700at2759"/>
<protein>
    <submittedName>
        <fullName evidence="1">Uncharacterized protein</fullName>
    </submittedName>
</protein>
<evidence type="ECO:0000313" key="1">
    <source>
        <dbReference type="EMBL" id="KFK25729.1"/>
    </source>
</evidence>
<dbReference type="Proteomes" id="UP000029120">
    <property type="component" value="Chromosome 8"/>
</dbReference>
<keyword evidence="2" id="KW-1185">Reference proteome</keyword>
<name>A0A087G777_ARAAL</name>
<gene>
    <name evidence="1" type="ordered locus">AALP_Aa8g152100</name>
</gene>
<dbReference type="AlphaFoldDB" id="A0A087G777"/>
<reference evidence="2" key="1">
    <citation type="journal article" date="2015" name="Nat. Plants">
        <title>Genome expansion of Arabis alpina linked with retrotransposition and reduced symmetric DNA methylation.</title>
        <authorList>
            <person name="Willing E.M."/>
            <person name="Rawat V."/>
            <person name="Mandakova T."/>
            <person name="Maumus F."/>
            <person name="James G.V."/>
            <person name="Nordstroem K.J."/>
            <person name="Becker C."/>
            <person name="Warthmann N."/>
            <person name="Chica C."/>
            <person name="Szarzynska B."/>
            <person name="Zytnicki M."/>
            <person name="Albani M.C."/>
            <person name="Kiefer C."/>
            <person name="Bergonzi S."/>
            <person name="Castaings L."/>
            <person name="Mateos J.L."/>
            <person name="Berns M.C."/>
            <person name="Bujdoso N."/>
            <person name="Piofczyk T."/>
            <person name="de Lorenzo L."/>
            <person name="Barrero-Sicilia C."/>
            <person name="Mateos I."/>
            <person name="Piednoel M."/>
            <person name="Hagmann J."/>
            <person name="Chen-Min-Tao R."/>
            <person name="Iglesias-Fernandez R."/>
            <person name="Schuster S.C."/>
            <person name="Alonso-Blanco C."/>
            <person name="Roudier F."/>
            <person name="Carbonero P."/>
            <person name="Paz-Ares J."/>
            <person name="Davis S.J."/>
            <person name="Pecinka A."/>
            <person name="Quesneville H."/>
            <person name="Colot V."/>
            <person name="Lysak M.A."/>
            <person name="Weigel D."/>
            <person name="Coupland G."/>
            <person name="Schneeberger K."/>
        </authorList>
    </citation>
    <scope>NUCLEOTIDE SEQUENCE [LARGE SCALE GENOMIC DNA]</scope>
    <source>
        <strain evidence="2">cv. Pajares</strain>
    </source>
</reference>